<keyword evidence="3" id="KW-1185">Reference proteome</keyword>
<dbReference type="EMBL" id="ML986902">
    <property type="protein sequence ID" value="KAF2257620.1"/>
    <property type="molecule type" value="Genomic_DNA"/>
</dbReference>
<organism evidence="2 3">
    <name type="scientific">Lojkania enalia</name>
    <dbReference type="NCBI Taxonomy" id="147567"/>
    <lineage>
        <taxon>Eukaryota</taxon>
        <taxon>Fungi</taxon>
        <taxon>Dikarya</taxon>
        <taxon>Ascomycota</taxon>
        <taxon>Pezizomycotina</taxon>
        <taxon>Dothideomycetes</taxon>
        <taxon>Pleosporomycetidae</taxon>
        <taxon>Pleosporales</taxon>
        <taxon>Pleosporales incertae sedis</taxon>
        <taxon>Lojkania</taxon>
    </lineage>
</organism>
<gene>
    <name evidence="2" type="ORF">CC78DRAFT_588259</name>
</gene>
<protein>
    <submittedName>
        <fullName evidence="2">Uncharacterized protein</fullName>
    </submittedName>
</protein>
<proteinExistence type="predicted"/>
<dbReference type="AlphaFoldDB" id="A0A9P4JZZ3"/>
<evidence type="ECO:0000313" key="2">
    <source>
        <dbReference type="EMBL" id="KAF2257620.1"/>
    </source>
</evidence>
<evidence type="ECO:0000256" key="1">
    <source>
        <dbReference type="SAM" id="MobiDB-lite"/>
    </source>
</evidence>
<sequence length="236" mass="26099">MLFLSHCAAYHAALSFEALNIILLAQQRRAAPLITSKNPACLAQHCKRQADANANSGPGPSIPILPYPLFGSIVFDSADGLPSRSRSLLYTFAVDVLLSIYGTNPLSVRGAALLSFHAEIIIDSSVVLPEFRLMLAYYYCRLVKVPYIHLACPQCTTATVLSPRSLLFLFPPYSHRAWTSLHPLSRVRRNIPQIHILPLTSTTTPSSHQSQEKHPHIFPQAFQSPPAYSQVNIGRM</sequence>
<comment type="caution">
    <text evidence="2">The sequence shown here is derived from an EMBL/GenBank/DDBJ whole genome shotgun (WGS) entry which is preliminary data.</text>
</comment>
<name>A0A9P4JZZ3_9PLEO</name>
<dbReference type="Proteomes" id="UP000800093">
    <property type="component" value="Unassembled WGS sequence"/>
</dbReference>
<evidence type="ECO:0000313" key="3">
    <source>
        <dbReference type="Proteomes" id="UP000800093"/>
    </source>
</evidence>
<accession>A0A9P4JZZ3</accession>
<feature type="region of interest" description="Disordered" evidence="1">
    <location>
        <begin position="202"/>
        <end position="222"/>
    </location>
</feature>
<reference evidence="3" key="1">
    <citation type="journal article" date="2020" name="Stud. Mycol.">
        <title>101 Dothideomycetes genomes: A test case for predicting lifestyles and emergence of pathogens.</title>
        <authorList>
            <person name="Haridas S."/>
            <person name="Albert R."/>
            <person name="Binder M."/>
            <person name="Bloem J."/>
            <person name="LaButti K."/>
            <person name="Salamov A."/>
            <person name="Andreopoulos B."/>
            <person name="Baker S."/>
            <person name="Barry K."/>
            <person name="Bills G."/>
            <person name="Bluhm B."/>
            <person name="Cannon C."/>
            <person name="Castanera R."/>
            <person name="Culley D."/>
            <person name="Daum C."/>
            <person name="Ezra D."/>
            <person name="Gonzalez J."/>
            <person name="Henrissat B."/>
            <person name="Kuo A."/>
            <person name="Liang C."/>
            <person name="Lipzen A."/>
            <person name="Lutzoni F."/>
            <person name="Magnuson J."/>
            <person name="Mondo S."/>
            <person name="Nolan M."/>
            <person name="Ohm R."/>
            <person name="Pangilinan J."/>
            <person name="Park H.-J."/>
            <person name="Ramirez L."/>
            <person name="Alfaro M."/>
            <person name="Sun H."/>
            <person name="Tritt A."/>
            <person name="Yoshinaga Y."/>
            <person name="Zwiers L.-H."/>
            <person name="Turgeon B."/>
            <person name="Goodwin S."/>
            <person name="Spatafora J."/>
            <person name="Crous P."/>
            <person name="Grigoriev I."/>
        </authorList>
    </citation>
    <scope>NUCLEOTIDE SEQUENCE [LARGE SCALE GENOMIC DNA]</scope>
    <source>
        <strain evidence="3">CBS 304.66</strain>
    </source>
</reference>